<sequence length="190" mass="20867">MRKLWIAFAILSLWLAGVGGWIGQGPEESPSDTADVAIVLGAAVDGDEPSPVFRERINHAIALYRQGRVGRIVFTGGRGPSERLAESRVAHDYAIAQGVAEANILTEEQSATTRQNLVQAEAVMQSQDLDTALVVSDPLHLRRAMLMADSLDMDAKASATTTTRYQSVSTQLPFLLREVYFIHHFWLFGE</sequence>
<accession>A0A844ZRF3</accession>
<dbReference type="Pfam" id="PF02698">
    <property type="entry name" value="DUF218"/>
    <property type="match status" value="1"/>
</dbReference>
<dbReference type="OrthoDB" id="9782395at2"/>
<comment type="caution">
    <text evidence="2">The sequence shown here is derived from an EMBL/GenBank/DDBJ whole genome shotgun (WGS) entry which is preliminary data.</text>
</comment>
<proteinExistence type="predicted"/>
<dbReference type="Gene3D" id="3.40.50.620">
    <property type="entry name" value="HUPs"/>
    <property type="match status" value="1"/>
</dbReference>
<evidence type="ECO:0000259" key="1">
    <source>
        <dbReference type="Pfam" id="PF02698"/>
    </source>
</evidence>
<evidence type="ECO:0000313" key="2">
    <source>
        <dbReference type="EMBL" id="MXO90104.1"/>
    </source>
</evidence>
<dbReference type="EMBL" id="WTYX01000001">
    <property type="protein sequence ID" value="MXO90104.1"/>
    <property type="molecule type" value="Genomic_DNA"/>
</dbReference>
<protein>
    <submittedName>
        <fullName evidence="2">YdcF family protein</fullName>
    </submittedName>
</protein>
<name>A0A844ZRF3_9SPHN</name>
<feature type="domain" description="DUF218" evidence="1">
    <location>
        <begin position="35"/>
        <end position="178"/>
    </location>
</feature>
<evidence type="ECO:0000313" key="3">
    <source>
        <dbReference type="Proteomes" id="UP000442714"/>
    </source>
</evidence>
<dbReference type="GO" id="GO:0005886">
    <property type="term" value="C:plasma membrane"/>
    <property type="evidence" value="ECO:0007669"/>
    <property type="project" value="TreeGrafter"/>
</dbReference>
<reference evidence="2 3" key="1">
    <citation type="submission" date="2019-12" db="EMBL/GenBank/DDBJ databases">
        <title>Genomic-based taxomic classification of the family Erythrobacteraceae.</title>
        <authorList>
            <person name="Xu L."/>
        </authorList>
    </citation>
    <scope>NUCLEOTIDE SEQUENCE [LARGE SCALE GENOMIC DNA]</scope>
    <source>
        <strain evidence="2 3">KCTC 52763</strain>
    </source>
</reference>
<organism evidence="2 3">
    <name type="scientific">Pontixanthobacter aquaemixtae</name>
    <dbReference type="NCBI Taxonomy" id="1958940"/>
    <lineage>
        <taxon>Bacteria</taxon>
        <taxon>Pseudomonadati</taxon>
        <taxon>Pseudomonadota</taxon>
        <taxon>Alphaproteobacteria</taxon>
        <taxon>Sphingomonadales</taxon>
        <taxon>Erythrobacteraceae</taxon>
        <taxon>Pontixanthobacter</taxon>
    </lineage>
</organism>
<dbReference type="InterPro" id="IPR003848">
    <property type="entry name" value="DUF218"/>
</dbReference>
<dbReference type="Proteomes" id="UP000442714">
    <property type="component" value="Unassembled WGS sequence"/>
</dbReference>
<dbReference type="RefSeq" id="WP_160603587.1">
    <property type="nucleotide sequence ID" value="NZ_WTYX01000001.1"/>
</dbReference>
<gene>
    <name evidence="2" type="ORF">GRI41_04660</name>
</gene>
<keyword evidence="3" id="KW-1185">Reference proteome</keyword>
<dbReference type="InterPro" id="IPR014729">
    <property type="entry name" value="Rossmann-like_a/b/a_fold"/>
</dbReference>
<dbReference type="AlphaFoldDB" id="A0A844ZRF3"/>
<dbReference type="PANTHER" id="PTHR30336">
    <property type="entry name" value="INNER MEMBRANE PROTEIN, PROBABLE PERMEASE"/>
    <property type="match status" value="1"/>
</dbReference>
<dbReference type="CDD" id="cd06259">
    <property type="entry name" value="YdcF-like"/>
    <property type="match status" value="1"/>
</dbReference>
<dbReference type="PANTHER" id="PTHR30336:SF20">
    <property type="entry name" value="DUF218 DOMAIN-CONTAINING PROTEIN"/>
    <property type="match status" value="1"/>
</dbReference>
<dbReference type="InterPro" id="IPR051599">
    <property type="entry name" value="Cell_Envelope_Assoc"/>
</dbReference>